<evidence type="ECO:0000256" key="4">
    <source>
        <dbReference type="ARBA" id="ARBA00022692"/>
    </source>
</evidence>
<dbReference type="Proteomes" id="UP000582231">
    <property type="component" value="Unassembled WGS sequence"/>
</dbReference>
<accession>A0A852RUE7</accession>
<evidence type="ECO:0000256" key="8">
    <source>
        <dbReference type="ARBA" id="ARBA00037998"/>
    </source>
</evidence>
<proteinExistence type="inferred from homology"/>
<protein>
    <submittedName>
        <fullName evidence="10">Branched-chain amino acid transport system permease protein</fullName>
    </submittedName>
</protein>
<comment type="caution">
    <text evidence="10">The sequence shown here is derived from an EMBL/GenBank/DDBJ whole genome shotgun (WGS) entry which is preliminary data.</text>
</comment>
<reference evidence="10 11" key="1">
    <citation type="submission" date="2020-07" db="EMBL/GenBank/DDBJ databases">
        <title>Sequencing the genomes of 1000 actinobacteria strains.</title>
        <authorList>
            <person name="Klenk H.-P."/>
        </authorList>
    </citation>
    <scope>NUCLEOTIDE SEQUENCE [LARGE SCALE GENOMIC DNA]</scope>
    <source>
        <strain evidence="10 11">DSM 19082</strain>
    </source>
</reference>
<evidence type="ECO:0000256" key="5">
    <source>
        <dbReference type="ARBA" id="ARBA00022970"/>
    </source>
</evidence>
<dbReference type="InterPro" id="IPR001851">
    <property type="entry name" value="ABC_transp_permease"/>
</dbReference>
<dbReference type="InterPro" id="IPR052157">
    <property type="entry name" value="BCAA_transport_permease"/>
</dbReference>
<evidence type="ECO:0000256" key="6">
    <source>
        <dbReference type="ARBA" id="ARBA00022989"/>
    </source>
</evidence>
<feature type="transmembrane region" description="Helical" evidence="9">
    <location>
        <begin position="36"/>
        <end position="54"/>
    </location>
</feature>
<evidence type="ECO:0000313" key="11">
    <source>
        <dbReference type="Proteomes" id="UP000582231"/>
    </source>
</evidence>
<dbReference type="Pfam" id="PF02653">
    <property type="entry name" value="BPD_transp_2"/>
    <property type="match status" value="1"/>
</dbReference>
<keyword evidence="7 9" id="KW-0472">Membrane</keyword>
<keyword evidence="2" id="KW-0813">Transport</keyword>
<name>A0A852RUE7_9ACTN</name>
<feature type="transmembrane region" description="Helical" evidence="9">
    <location>
        <begin position="189"/>
        <end position="211"/>
    </location>
</feature>
<keyword evidence="3" id="KW-1003">Cell membrane</keyword>
<dbReference type="PANTHER" id="PTHR11795">
    <property type="entry name" value="BRANCHED-CHAIN AMINO ACID TRANSPORT SYSTEM PERMEASE PROTEIN LIVH"/>
    <property type="match status" value="1"/>
</dbReference>
<comment type="similarity">
    <text evidence="8">Belongs to the binding-protein-dependent transport system permease family. LivHM subfamily.</text>
</comment>
<gene>
    <name evidence="10" type="ORF">BJ958_004046</name>
</gene>
<evidence type="ECO:0000256" key="3">
    <source>
        <dbReference type="ARBA" id="ARBA00022475"/>
    </source>
</evidence>
<dbReference type="PANTHER" id="PTHR11795:SF445">
    <property type="entry name" value="AMINO ACID ABC TRANSPORTER PERMEASE PROTEIN"/>
    <property type="match status" value="1"/>
</dbReference>
<evidence type="ECO:0000256" key="9">
    <source>
        <dbReference type="SAM" id="Phobius"/>
    </source>
</evidence>
<keyword evidence="5" id="KW-0029">Amino-acid transport</keyword>
<dbReference type="CDD" id="cd06582">
    <property type="entry name" value="TM_PBP1_LivH_like"/>
    <property type="match status" value="1"/>
</dbReference>
<dbReference type="RefSeq" id="WP_179728666.1">
    <property type="nucleotide sequence ID" value="NZ_BAABEF010000001.1"/>
</dbReference>
<evidence type="ECO:0000313" key="10">
    <source>
        <dbReference type="EMBL" id="NYD32500.1"/>
    </source>
</evidence>
<comment type="subcellular location">
    <subcellularLocation>
        <location evidence="1">Cell membrane</location>
        <topology evidence="1">Multi-pass membrane protein</topology>
    </subcellularLocation>
</comment>
<feature type="transmembrane region" description="Helical" evidence="9">
    <location>
        <begin position="223"/>
        <end position="251"/>
    </location>
</feature>
<evidence type="ECO:0000256" key="2">
    <source>
        <dbReference type="ARBA" id="ARBA00022448"/>
    </source>
</evidence>
<evidence type="ECO:0000256" key="1">
    <source>
        <dbReference type="ARBA" id="ARBA00004651"/>
    </source>
</evidence>
<dbReference type="GO" id="GO:0022857">
    <property type="term" value="F:transmembrane transporter activity"/>
    <property type="evidence" value="ECO:0007669"/>
    <property type="project" value="InterPro"/>
</dbReference>
<evidence type="ECO:0000256" key="7">
    <source>
        <dbReference type="ARBA" id="ARBA00023136"/>
    </source>
</evidence>
<dbReference type="GO" id="GO:0005886">
    <property type="term" value="C:plasma membrane"/>
    <property type="evidence" value="ECO:0007669"/>
    <property type="project" value="UniProtKB-SubCell"/>
</dbReference>
<sequence length="289" mass="29749">MSEGLVSILASALLLGSMYALLTAGMSLIWSTLQVFNYAHGATLVIGGYLIWSLTEHGVPVLLATVLATIAMAGAGALVELVAVRPLASRPDGTLMVMVATLALASASEGIAQIMWGPQNKQLPALTTATFDVAGVAVRWTTVVALLMAVGLVGTLIAVVNRTGWGAGIRAVAQNRDMAMLLGIRPGRIYMSVFAVAAGLATAGALVFATTTTLTPTKGSGPLLTAFVVLVFGGTASLVGTLVGAYVIGLLEASTSYWIGLQWSPVAVFALLVVVMLVRPEGLVRRRAS</sequence>
<keyword evidence="6 9" id="KW-1133">Transmembrane helix</keyword>
<dbReference type="AlphaFoldDB" id="A0A852RUE7"/>
<feature type="transmembrane region" description="Helical" evidence="9">
    <location>
        <begin position="257"/>
        <end position="278"/>
    </location>
</feature>
<organism evidence="10 11">
    <name type="scientific">Nocardioides kongjuensis</name>
    <dbReference type="NCBI Taxonomy" id="349522"/>
    <lineage>
        <taxon>Bacteria</taxon>
        <taxon>Bacillati</taxon>
        <taxon>Actinomycetota</taxon>
        <taxon>Actinomycetes</taxon>
        <taxon>Propionibacteriales</taxon>
        <taxon>Nocardioidaceae</taxon>
        <taxon>Nocardioides</taxon>
    </lineage>
</organism>
<dbReference type="EMBL" id="JACCBF010000001">
    <property type="protein sequence ID" value="NYD32500.1"/>
    <property type="molecule type" value="Genomic_DNA"/>
</dbReference>
<keyword evidence="4 9" id="KW-0812">Transmembrane</keyword>
<dbReference type="GO" id="GO:0006865">
    <property type="term" value="P:amino acid transport"/>
    <property type="evidence" value="ECO:0007669"/>
    <property type="project" value="UniProtKB-KW"/>
</dbReference>
<keyword evidence="11" id="KW-1185">Reference proteome</keyword>
<feature type="transmembrane region" description="Helical" evidence="9">
    <location>
        <begin position="137"/>
        <end position="160"/>
    </location>
</feature>
<feature type="transmembrane region" description="Helical" evidence="9">
    <location>
        <begin position="95"/>
        <end position="116"/>
    </location>
</feature>
<feature type="transmembrane region" description="Helical" evidence="9">
    <location>
        <begin position="61"/>
        <end position="83"/>
    </location>
</feature>